<evidence type="ECO:0008006" key="2">
    <source>
        <dbReference type="Google" id="ProtNLM"/>
    </source>
</evidence>
<dbReference type="PROSITE" id="PS51257">
    <property type="entry name" value="PROKAR_LIPOPROTEIN"/>
    <property type="match status" value="1"/>
</dbReference>
<proteinExistence type="predicted"/>
<accession>A0A0W8FR73</accession>
<dbReference type="EMBL" id="LNQE01000906">
    <property type="protein sequence ID" value="KUG23429.1"/>
    <property type="molecule type" value="Genomic_DNA"/>
</dbReference>
<gene>
    <name evidence="1" type="ORF">ASZ90_006735</name>
</gene>
<dbReference type="AlphaFoldDB" id="A0A0W8FR73"/>
<sequence length="113" mass="12481">MTKMTRNVSMLIIMLITAFFILGCAAGTKELLNEDYKKMSNENLLRYYYSLNDEIERQEKQSSPQFGIGIGGFGHHTAGGVGVSTGGSGYTADDLRARRIDVLMELKKRGVSP</sequence>
<comment type="caution">
    <text evidence="1">The sequence shown here is derived from an EMBL/GenBank/DDBJ whole genome shotgun (WGS) entry which is preliminary data.</text>
</comment>
<reference evidence="1" key="1">
    <citation type="journal article" date="2015" name="Proc. Natl. Acad. Sci. U.S.A.">
        <title>Networks of energetic and metabolic interactions define dynamics in microbial communities.</title>
        <authorList>
            <person name="Embree M."/>
            <person name="Liu J.K."/>
            <person name="Al-Bassam M.M."/>
            <person name="Zengler K."/>
        </authorList>
    </citation>
    <scope>NUCLEOTIDE SEQUENCE</scope>
</reference>
<name>A0A0W8FR73_9ZZZZ</name>
<evidence type="ECO:0000313" key="1">
    <source>
        <dbReference type="EMBL" id="KUG23429.1"/>
    </source>
</evidence>
<protein>
    <recommendedName>
        <fullName evidence="2">Lipoprotein</fullName>
    </recommendedName>
</protein>
<organism evidence="1">
    <name type="scientific">hydrocarbon metagenome</name>
    <dbReference type="NCBI Taxonomy" id="938273"/>
    <lineage>
        <taxon>unclassified sequences</taxon>
        <taxon>metagenomes</taxon>
        <taxon>ecological metagenomes</taxon>
    </lineage>
</organism>